<evidence type="ECO:0000256" key="1">
    <source>
        <dbReference type="ARBA" id="ARBA00010373"/>
    </source>
</evidence>
<dbReference type="Proteomes" id="UP000234748">
    <property type="component" value="Unassembled WGS sequence"/>
</dbReference>
<dbReference type="GO" id="GO:0043094">
    <property type="term" value="P:metabolic compound salvage"/>
    <property type="evidence" value="ECO:0007669"/>
    <property type="project" value="InterPro"/>
</dbReference>
<dbReference type="GO" id="GO:0000287">
    <property type="term" value="F:magnesium ion binding"/>
    <property type="evidence" value="ECO:0007669"/>
    <property type="project" value="InterPro"/>
</dbReference>
<protein>
    <submittedName>
        <fullName evidence="6">Phosphopentomutase</fullName>
    </submittedName>
</protein>
<dbReference type="GO" id="GO:0008973">
    <property type="term" value="F:phosphopentomutase activity"/>
    <property type="evidence" value="ECO:0007669"/>
    <property type="project" value="InterPro"/>
</dbReference>
<evidence type="ECO:0000259" key="5">
    <source>
        <dbReference type="Pfam" id="PF01676"/>
    </source>
</evidence>
<feature type="domain" description="Metalloenzyme" evidence="5">
    <location>
        <begin position="3"/>
        <end position="380"/>
    </location>
</feature>
<dbReference type="InterPro" id="IPR006124">
    <property type="entry name" value="Metalloenzyme"/>
</dbReference>
<organism evidence="6 7">
    <name type="scientific">Peribacillus deserti</name>
    <dbReference type="NCBI Taxonomy" id="673318"/>
    <lineage>
        <taxon>Bacteria</taxon>
        <taxon>Bacillati</taxon>
        <taxon>Bacillota</taxon>
        <taxon>Bacilli</taxon>
        <taxon>Bacillales</taxon>
        <taxon>Bacillaceae</taxon>
        <taxon>Peribacillus</taxon>
    </lineage>
</organism>
<dbReference type="Gene3D" id="3.30.70.1250">
    <property type="entry name" value="Phosphopentomutase"/>
    <property type="match status" value="1"/>
</dbReference>
<sequence>MSRITLLVLDGFGVGAMEDCRQTKPEDIYAHTYKHIREEVDLNIPVLYSLGLSKIVDEIGTPKAAYGRSNLAHPGADTFMGHQELMGSKPQESNKRLMKDVGPRIQEALELKGYEVTNPIEGATILLVNGSVVVGDNLESQVGNIINVVGDLKQLTFEELTKIGKIVRANVDTSRVIVFGNEKSDIETILSVVKQKGVQWGVDAPKANVYGEGYQVLHLGYGVDFEKQFAHIAEKNHLPVYRIGKTADVIQAEGFKDPVVKTKDVLETYRELYFKSEENAIFLVNVQETDLAGHKEDSDWYKEVLEVSDQFLASFIPELSEQDILIITADHGNDPTIGHSNHTREQTPILVVGKKVKPVSIGTRETMADIAATMAEFTGVPNPEFGKSFLKDILH</sequence>
<dbReference type="InterPro" id="IPR010045">
    <property type="entry name" value="DeoB"/>
</dbReference>
<evidence type="ECO:0000256" key="3">
    <source>
        <dbReference type="ARBA" id="ARBA00023211"/>
    </source>
</evidence>
<keyword evidence="7" id="KW-1185">Reference proteome</keyword>
<dbReference type="PIRSF" id="PIRSF001491">
    <property type="entry name" value="Ppentomutase"/>
    <property type="match status" value="1"/>
</dbReference>
<dbReference type="AlphaFoldDB" id="A0A2N5M672"/>
<comment type="caution">
    <text evidence="6">The sequence shown here is derived from an EMBL/GenBank/DDBJ whole genome shotgun (WGS) entry which is preliminary data.</text>
</comment>
<name>A0A2N5M672_9BACI</name>
<dbReference type="NCBIfam" id="NF009049">
    <property type="entry name" value="PRK12383.1"/>
    <property type="match status" value="1"/>
</dbReference>
<gene>
    <name evidence="6" type="ORF">CUU66_10705</name>
</gene>
<dbReference type="InterPro" id="IPR017850">
    <property type="entry name" value="Alkaline_phosphatase_core_sf"/>
</dbReference>
<keyword evidence="3" id="KW-0464">Manganese</keyword>
<dbReference type="CDD" id="cd16009">
    <property type="entry name" value="PPM"/>
    <property type="match status" value="1"/>
</dbReference>
<evidence type="ECO:0000256" key="4">
    <source>
        <dbReference type="ARBA" id="ARBA00023235"/>
    </source>
</evidence>
<dbReference type="SUPFAM" id="SSF53649">
    <property type="entry name" value="Alkaline phosphatase-like"/>
    <property type="match status" value="1"/>
</dbReference>
<keyword evidence="2" id="KW-0479">Metal-binding</keyword>
<dbReference type="Gene3D" id="3.40.720.10">
    <property type="entry name" value="Alkaline Phosphatase, subunit A"/>
    <property type="match status" value="1"/>
</dbReference>
<comment type="similarity">
    <text evidence="1">Belongs to the phosphopentomutase family.</text>
</comment>
<evidence type="ECO:0000256" key="2">
    <source>
        <dbReference type="ARBA" id="ARBA00022723"/>
    </source>
</evidence>
<dbReference type="Pfam" id="PF01676">
    <property type="entry name" value="Metalloenzyme"/>
    <property type="match status" value="1"/>
</dbReference>
<keyword evidence="4" id="KW-0413">Isomerase</keyword>
<dbReference type="PANTHER" id="PTHR21110:SF0">
    <property type="entry name" value="PHOSPHOPENTOMUTASE"/>
    <property type="match status" value="1"/>
</dbReference>
<dbReference type="GO" id="GO:0009117">
    <property type="term" value="P:nucleotide metabolic process"/>
    <property type="evidence" value="ECO:0007669"/>
    <property type="project" value="InterPro"/>
</dbReference>
<evidence type="ECO:0000313" key="7">
    <source>
        <dbReference type="Proteomes" id="UP000234748"/>
    </source>
</evidence>
<evidence type="ECO:0000313" key="6">
    <source>
        <dbReference type="EMBL" id="PLT29866.1"/>
    </source>
</evidence>
<dbReference type="RefSeq" id="WP_101641931.1">
    <property type="nucleotide sequence ID" value="NZ_PGUY01000032.1"/>
</dbReference>
<dbReference type="OrthoDB" id="9769930at2"/>
<reference evidence="6 7" key="1">
    <citation type="submission" date="2017-11" db="EMBL/GenBank/DDBJ databases">
        <title>Comparitive Functional Genomics of Dry Heat Resistant strains isolated from the Viking Spacecraft.</title>
        <authorList>
            <person name="Seuylemezian A."/>
            <person name="Cooper K."/>
            <person name="Vaishampayan P."/>
        </authorList>
    </citation>
    <scope>NUCLEOTIDE SEQUENCE [LARGE SCALE GENOMIC DNA]</scope>
    <source>
        <strain evidence="6 7">V1-29</strain>
    </source>
</reference>
<dbReference type="GO" id="GO:0005829">
    <property type="term" value="C:cytosol"/>
    <property type="evidence" value="ECO:0007669"/>
    <property type="project" value="TreeGrafter"/>
</dbReference>
<accession>A0A2N5M672</accession>
<dbReference type="EMBL" id="PGUY01000032">
    <property type="protein sequence ID" value="PLT29866.1"/>
    <property type="molecule type" value="Genomic_DNA"/>
</dbReference>
<dbReference type="InterPro" id="IPR024052">
    <property type="entry name" value="Phosphopentomutase_DeoB_cap_sf"/>
</dbReference>
<proteinExistence type="inferred from homology"/>
<dbReference type="PANTHER" id="PTHR21110">
    <property type="entry name" value="PHOSPHOPENTOMUTASE"/>
    <property type="match status" value="1"/>
</dbReference>